<gene>
    <name evidence="1" type="ORF">L2E82_01971</name>
</gene>
<evidence type="ECO:0000313" key="1">
    <source>
        <dbReference type="EMBL" id="KAI3789181.1"/>
    </source>
</evidence>
<evidence type="ECO:0000313" key="2">
    <source>
        <dbReference type="Proteomes" id="UP001055811"/>
    </source>
</evidence>
<protein>
    <submittedName>
        <fullName evidence="1">Uncharacterized protein</fullName>
    </submittedName>
</protein>
<comment type="caution">
    <text evidence="1">The sequence shown here is derived from an EMBL/GenBank/DDBJ whole genome shotgun (WGS) entry which is preliminary data.</text>
</comment>
<sequence length="187" mass="21077">MKLIRSSAGSPVDLSKHFFTLMNTLTSRAAFGRIYKDQDLLIESVQELAILAGGFDMADLFPSYKFLHVFTSMGSKIKTLHRNLDTTLNKILDEHNSEHTERCKTGMDDEDFLDNLFRLKNSGDLEFPFTTDHIKAMIVDVFSAGTDTSSTTMEWVMSELETFGAAIRRKTSLKLIATPYDLNSGDF</sequence>
<proteinExistence type="predicted"/>
<reference evidence="1 2" key="2">
    <citation type="journal article" date="2022" name="Mol. Ecol. Resour.">
        <title>The genomes of chicory, endive, great burdock and yacon provide insights into Asteraceae paleo-polyploidization history and plant inulin production.</title>
        <authorList>
            <person name="Fan W."/>
            <person name="Wang S."/>
            <person name="Wang H."/>
            <person name="Wang A."/>
            <person name="Jiang F."/>
            <person name="Liu H."/>
            <person name="Zhao H."/>
            <person name="Xu D."/>
            <person name="Zhang Y."/>
        </authorList>
    </citation>
    <scope>NUCLEOTIDE SEQUENCE [LARGE SCALE GENOMIC DNA]</scope>
    <source>
        <strain evidence="2">cv. Punajuju</strain>
        <tissue evidence="1">Leaves</tissue>
    </source>
</reference>
<reference evidence="2" key="1">
    <citation type="journal article" date="2022" name="Mol. Ecol. Resour.">
        <title>The genomes of chicory, endive, great burdock and yacon provide insights into Asteraceae palaeo-polyploidization history and plant inulin production.</title>
        <authorList>
            <person name="Fan W."/>
            <person name="Wang S."/>
            <person name="Wang H."/>
            <person name="Wang A."/>
            <person name="Jiang F."/>
            <person name="Liu H."/>
            <person name="Zhao H."/>
            <person name="Xu D."/>
            <person name="Zhang Y."/>
        </authorList>
    </citation>
    <scope>NUCLEOTIDE SEQUENCE [LARGE SCALE GENOMIC DNA]</scope>
    <source>
        <strain evidence="2">cv. Punajuju</strain>
    </source>
</reference>
<accession>A0ACB9H1J0</accession>
<organism evidence="1 2">
    <name type="scientific">Cichorium intybus</name>
    <name type="common">Chicory</name>
    <dbReference type="NCBI Taxonomy" id="13427"/>
    <lineage>
        <taxon>Eukaryota</taxon>
        <taxon>Viridiplantae</taxon>
        <taxon>Streptophyta</taxon>
        <taxon>Embryophyta</taxon>
        <taxon>Tracheophyta</taxon>
        <taxon>Spermatophyta</taxon>
        <taxon>Magnoliopsida</taxon>
        <taxon>eudicotyledons</taxon>
        <taxon>Gunneridae</taxon>
        <taxon>Pentapetalae</taxon>
        <taxon>asterids</taxon>
        <taxon>campanulids</taxon>
        <taxon>Asterales</taxon>
        <taxon>Asteraceae</taxon>
        <taxon>Cichorioideae</taxon>
        <taxon>Cichorieae</taxon>
        <taxon>Cichoriinae</taxon>
        <taxon>Cichorium</taxon>
    </lineage>
</organism>
<name>A0ACB9H1J0_CICIN</name>
<keyword evidence="2" id="KW-1185">Reference proteome</keyword>
<dbReference type="Proteomes" id="UP001055811">
    <property type="component" value="Linkage Group LG01"/>
</dbReference>
<dbReference type="EMBL" id="CM042009">
    <property type="protein sequence ID" value="KAI3789181.1"/>
    <property type="molecule type" value="Genomic_DNA"/>
</dbReference>